<organism evidence="7 8">
    <name type="scientific">Bacillus cereus TIAC219</name>
    <dbReference type="NCBI Taxonomy" id="718222"/>
    <lineage>
        <taxon>Bacteria</taxon>
        <taxon>Bacillati</taxon>
        <taxon>Bacillota</taxon>
        <taxon>Bacilli</taxon>
        <taxon>Bacillales</taxon>
        <taxon>Bacillaceae</taxon>
        <taxon>Bacillus</taxon>
        <taxon>Bacillus cereus group</taxon>
    </lineage>
</organism>
<proteinExistence type="inferred from homology"/>
<dbReference type="EC" id="2.7.7.7" evidence="3"/>
<evidence type="ECO:0000313" key="7">
    <source>
        <dbReference type="EMBL" id="EOQ57872.1"/>
    </source>
</evidence>
<evidence type="ECO:0000256" key="5">
    <source>
        <dbReference type="SAM" id="Coils"/>
    </source>
</evidence>
<dbReference type="AlphaFoldDB" id="A0ABC9SQM0"/>
<comment type="function">
    <text evidence="1">Involved in the transposition of the insertion sequence.</text>
</comment>
<dbReference type="SUPFAM" id="SSF53098">
    <property type="entry name" value="Ribonuclease H-like"/>
    <property type="match status" value="1"/>
</dbReference>
<dbReference type="GO" id="GO:0006260">
    <property type="term" value="P:DNA replication"/>
    <property type="evidence" value="ECO:0007669"/>
    <property type="project" value="UniProtKB-KW"/>
</dbReference>
<feature type="coiled-coil region" evidence="5">
    <location>
        <begin position="421"/>
        <end position="469"/>
    </location>
</feature>
<evidence type="ECO:0000256" key="6">
    <source>
        <dbReference type="SAM" id="MobiDB-lite"/>
    </source>
</evidence>
<sequence>MKLDLQINLAMSDNSEEKRSRSKEVKQKVADASESVEEALQRISQMSLTKKEERQLQAAIEAFAEGKAGRTKSGKMAKGEALSIGEKYLRKKDSQIRKQRIQDVLDNHPHNFHVLTNDSQLEAFLVRLREEVRLQMDQWADRFEMLGVKSLTANDFEGTGIDSFLDLSIGFSIWLPILNEGYYLAYGHVDINDPDIPREYAYKEGDQQLTRSKVLATISPYLSNKDHGKSFHMGSARYDLHIAENDGYTINGCVWDSLDAMKIMTESLDRYGLKPLIQRYGSRFLGIHNEVYTFDDLFGARSPAPFNTTIVGIYAIYDVYYGWKLTEWQFETMKKTDNLLACYAKIDSRLPQVDTYLMRSGFHVDLDELGGLENEFREKAEEATQAVYDAYQIDDKFLEAMSYTNNSKKIIEWRTKNKKKLDTLNKRLAKLHDDRKKAEEDNKTHTKRYADILARIKKYRDERTELNALIKVDDHPHKIESFEFTNGNHIGYLIYDHLGIKDRTHRIQKGKKRSTSADVLKMYFEDEPTLKPLATVAEYQTLLNTFVLKIPQVMEVDGRFHSKFDAGGTNTGRYSSAAYNGRPIDILDEFR</sequence>
<evidence type="ECO:0000256" key="1">
    <source>
        <dbReference type="ARBA" id="ARBA00002286"/>
    </source>
</evidence>
<comment type="catalytic activity">
    <reaction evidence="4">
        <text>DNA(n) + a 2'-deoxyribonucleoside 5'-triphosphate = DNA(n+1) + diphosphate</text>
        <dbReference type="Rhea" id="RHEA:22508"/>
        <dbReference type="Rhea" id="RHEA-COMP:17339"/>
        <dbReference type="Rhea" id="RHEA-COMP:17340"/>
        <dbReference type="ChEBI" id="CHEBI:33019"/>
        <dbReference type="ChEBI" id="CHEBI:61560"/>
        <dbReference type="ChEBI" id="CHEBI:173112"/>
        <dbReference type="EC" id="2.7.7.7"/>
    </reaction>
</comment>
<comment type="similarity">
    <text evidence="2">Belongs to the DNA polymerase type-A family.</text>
</comment>
<dbReference type="PANTHER" id="PTHR10133">
    <property type="entry name" value="DNA POLYMERASE I"/>
    <property type="match status" value="1"/>
</dbReference>
<dbReference type="PANTHER" id="PTHR10133:SF27">
    <property type="entry name" value="DNA POLYMERASE NU"/>
    <property type="match status" value="1"/>
</dbReference>
<dbReference type="InterPro" id="IPR012337">
    <property type="entry name" value="RNaseH-like_sf"/>
</dbReference>
<dbReference type="Proteomes" id="UP000014060">
    <property type="component" value="Unassembled WGS sequence"/>
</dbReference>
<dbReference type="Gene3D" id="1.20.1060.10">
    <property type="entry name" value="Taq DNA Polymerase, Chain T, domain 4"/>
    <property type="match status" value="1"/>
</dbReference>
<gene>
    <name evidence="7" type="ORF">IAY_06214</name>
</gene>
<dbReference type="InterPro" id="IPR043502">
    <property type="entry name" value="DNA/RNA_pol_sf"/>
</dbReference>
<name>A0ABC9SQM0_BACCE</name>
<comment type="caution">
    <text evidence="7">The sequence shown here is derived from an EMBL/GenBank/DDBJ whole genome shotgun (WGS) entry which is preliminary data.</text>
</comment>
<evidence type="ECO:0000256" key="3">
    <source>
        <dbReference type="ARBA" id="ARBA00012417"/>
    </source>
</evidence>
<dbReference type="SUPFAM" id="SSF56672">
    <property type="entry name" value="DNA/RNA polymerases"/>
    <property type="match status" value="1"/>
</dbReference>
<feature type="compositionally biased region" description="Basic and acidic residues" evidence="6">
    <location>
        <begin position="15"/>
        <end position="31"/>
    </location>
</feature>
<accession>A0ABC9SQM0</accession>
<dbReference type="InterPro" id="IPR036397">
    <property type="entry name" value="RNaseH_sf"/>
</dbReference>
<evidence type="ECO:0000313" key="8">
    <source>
        <dbReference type="Proteomes" id="UP000014060"/>
    </source>
</evidence>
<reference evidence="7 8" key="1">
    <citation type="submission" date="2013-01" db="EMBL/GenBank/DDBJ databases">
        <title>The Genome Sequence of Bacillus cereus TIAC219.</title>
        <authorList>
            <consortium name="The Broad Institute Genome Sequencing Platform"/>
            <consortium name="The Broad Institute Genome Sequencing Center for Infectious Disease"/>
            <person name="Feldgarden M."/>
            <person name="Van der Auwera G.A."/>
            <person name="Mahillon J."/>
            <person name="Duprez V."/>
            <person name="Timmery S."/>
            <person name="Mattelet C."/>
            <person name="Dierick K."/>
            <person name="Sun M."/>
            <person name="Yu Z."/>
            <person name="Zhu L."/>
            <person name="Hu X."/>
            <person name="Shank E.B."/>
            <person name="Swiecicka I."/>
            <person name="Hansen B.M."/>
            <person name="Andrup L."/>
            <person name="Walker B."/>
            <person name="Young S.K."/>
            <person name="Zeng Q."/>
            <person name="Gargeya S."/>
            <person name="Fitzgerald M."/>
            <person name="Haas B."/>
            <person name="Abouelleil A."/>
            <person name="Alvarado L."/>
            <person name="Arachchi H.M."/>
            <person name="Berlin A.M."/>
            <person name="Chapman S.B."/>
            <person name="Dewar J."/>
            <person name="Goldberg J."/>
            <person name="Griggs A."/>
            <person name="Gujja S."/>
            <person name="Hansen M."/>
            <person name="Howarth C."/>
            <person name="Imamovic A."/>
            <person name="Larimer J."/>
            <person name="McCowan C."/>
            <person name="Murphy C."/>
            <person name="Neiman D."/>
            <person name="Pearson M."/>
            <person name="Priest M."/>
            <person name="Roberts A."/>
            <person name="Saif S."/>
            <person name="Shea T."/>
            <person name="Sisk P."/>
            <person name="Sykes S."/>
            <person name="Wortman J."/>
            <person name="Nusbaum C."/>
            <person name="Birren B."/>
        </authorList>
    </citation>
    <scope>NUCLEOTIDE SEQUENCE [LARGE SCALE GENOMIC DNA]</scope>
    <source>
        <strain evidence="7 8">TIAC219</strain>
    </source>
</reference>
<dbReference type="InterPro" id="IPR002298">
    <property type="entry name" value="DNA_polymerase_A"/>
</dbReference>
<evidence type="ECO:0000256" key="2">
    <source>
        <dbReference type="ARBA" id="ARBA00007705"/>
    </source>
</evidence>
<protein>
    <recommendedName>
        <fullName evidence="3">DNA-directed DNA polymerase</fullName>
        <ecNumber evidence="3">2.7.7.7</ecNumber>
    </recommendedName>
</protein>
<feature type="region of interest" description="Disordered" evidence="6">
    <location>
        <begin position="1"/>
        <end position="31"/>
    </location>
</feature>
<dbReference type="GO" id="GO:0003887">
    <property type="term" value="F:DNA-directed DNA polymerase activity"/>
    <property type="evidence" value="ECO:0007669"/>
    <property type="project" value="UniProtKB-EC"/>
</dbReference>
<dbReference type="Gene3D" id="3.30.420.10">
    <property type="entry name" value="Ribonuclease H-like superfamily/Ribonuclease H"/>
    <property type="match status" value="1"/>
</dbReference>
<dbReference type="EMBL" id="AHCJ01000083">
    <property type="protein sequence ID" value="EOQ57872.1"/>
    <property type="molecule type" value="Genomic_DNA"/>
</dbReference>
<keyword evidence="5" id="KW-0175">Coiled coil</keyword>
<evidence type="ECO:0000256" key="4">
    <source>
        <dbReference type="ARBA" id="ARBA00049244"/>
    </source>
</evidence>
<dbReference type="RefSeq" id="WP_015670410.1">
    <property type="nucleotide sequence ID" value="NZ_KB976014.1"/>
</dbReference>